<dbReference type="Pfam" id="PF13229">
    <property type="entry name" value="Beta_helix"/>
    <property type="match status" value="1"/>
</dbReference>
<evidence type="ECO:0000256" key="1">
    <source>
        <dbReference type="SAM" id="MobiDB-lite"/>
    </source>
</evidence>
<dbReference type="Gene3D" id="2.160.20.10">
    <property type="entry name" value="Single-stranded right-handed beta-helix, Pectin lyase-like"/>
    <property type="match status" value="1"/>
</dbReference>
<feature type="region of interest" description="Disordered" evidence="1">
    <location>
        <begin position="356"/>
        <end position="383"/>
    </location>
</feature>
<accession>A0AAU8FGY1</accession>
<name>A0AAU8FGY1_9BACT</name>
<dbReference type="AlphaFoldDB" id="A0AAU8FGY1"/>
<feature type="domain" description="Right handed beta helix" evidence="2">
    <location>
        <begin position="229"/>
        <end position="310"/>
    </location>
</feature>
<dbReference type="GO" id="GO:0009279">
    <property type="term" value="C:cell outer membrane"/>
    <property type="evidence" value="ECO:0007669"/>
    <property type="project" value="UniProtKB-SubCell"/>
</dbReference>
<dbReference type="EMBL" id="CP159289">
    <property type="protein sequence ID" value="XCH23850.1"/>
    <property type="molecule type" value="Genomic_DNA"/>
</dbReference>
<protein>
    <submittedName>
        <fullName evidence="3">Right-handed parallel beta-helix repeat-containing protein</fullName>
    </submittedName>
</protein>
<organism evidence="3">
    <name type="scientific">Dyadobacter sp. 676</name>
    <dbReference type="NCBI Taxonomy" id="3088362"/>
    <lineage>
        <taxon>Bacteria</taxon>
        <taxon>Pseudomonadati</taxon>
        <taxon>Bacteroidota</taxon>
        <taxon>Cytophagia</taxon>
        <taxon>Cytophagales</taxon>
        <taxon>Spirosomataceae</taxon>
        <taxon>Dyadobacter</taxon>
    </lineage>
</organism>
<evidence type="ECO:0000313" key="3">
    <source>
        <dbReference type="EMBL" id="XCH23850.1"/>
    </source>
</evidence>
<proteinExistence type="predicted"/>
<dbReference type="RefSeq" id="WP_353719174.1">
    <property type="nucleotide sequence ID" value="NZ_CP159289.1"/>
</dbReference>
<dbReference type="GO" id="GO:0005576">
    <property type="term" value="C:extracellular region"/>
    <property type="evidence" value="ECO:0007669"/>
    <property type="project" value="UniProtKB-SubCell"/>
</dbReference>
<gene>
    <name evidence="3" type="ORF">ABV298_26625</name>
</gene>
<reference evidence="3" key="1">
    <citation type="submission" date="2024-06" db="EMBL/GenBank/DDBJ databases">
        <title>Sequencing and assembly of the genome of Dyadobacter sp. strain 676, a symbiont of Cyamopsis tetragonoloba.</title>
        <authorList>
            <person name="Guro P."/>
            <person name="Sazanova A."/>
            <person name="Kuznetsova I."/>
            <person name="Belimov A."/>
            <person name="Safronova V."/>
        </authorList>
    </citation>
    <scope>NUCLEOTIDE SEQUENCE</scope>
    <source>
        <strain evidence="3">676</strain>
    </source>
</reference>
<sequence length="553" mass="57617">MAIHSVQDFQMVSVNRTKTVSNLRNTFVVKVAVSNSGTVNSYSQLDDFVINGNVTSYDPATEAQPDGNGILYVDVDANAGGDGSSWDHALNKLHYATRAATMKPAIKQVWVADGTYEPEAAGTPFQLTDGVAYYGGFEGYESDQRERVPGYSPTLLKGIGGNVLSASDVGATTRFDGFTVVGGTGLTVSGEQRGGAFYLNNSTPVIVNCIFNENQTDASAATGKGGAIYLLNSGPTILQCLFTGNSAKGTSSGLGGAIYIDNASPAIRNCTFAANAVGGGSAPGNGGAIYVAGGSSPVIENCIVWNNADPASPGAVSAINGPGTPVVSYSLIQGGFTGGTNILDADPQFVEPEAGNFRQRKGSPATDAGNPATDLSLLPQNTDNTPLTLDGARRLTSVSIDLGPFEVTPSSIWYVNAANTAPAPTGASWENAFSDINDALTLASEGDQVWVARGLYEISGSYTMVHGVKYYGSFAGTETSPDQRPFPIGHGDPATSSVLIGSSSPIIDNNANGLTREDVFDGFQCRRCVRKRGRGHAQYPGFSHHRQLCIPLQ</sequence>
<dbReference type="SUPFAM" id="SSF51126">
    <property type="entry name" value="Pectin lyase-like"/>
    <property type="match status" value="2"/>
</dbReference>
<dbReference type="InterPro" id="IPR039448">
    <property type="entry name" value="Beta_helix"/>
</dbReference>
<dbReference type="InterPro" id="IPR011050">
    <property type="entry name" value="Pectin_lyase_fold/virulence"/>
</dbReference>
<evidence type="ECO:0000259" key="2">
    <source>
        <dbReference type="Pfam" id="PF13229"/>
    </source>
</evidence>
<dbReference type="InterPro" id="IPR012334">
    <property type="entry name" value="Pectin_lyas_fold"/>
</dbReference>